<protein>
    <submittedName>
        <fullName evidence="1">Uncharacterized protein</fullName>
    </submittedName>
</protein>
<dbReference type="STRING" id="927665.HMPREF1535_01587"/>
<reference evidence="1 2" key="1">
    <citation type="submission" date="2013-04" db="EMBL/GenBank/DDBJ databases">
        <title>The Genome Sequence of Parabacteroides goldsteinii DSM 19448.</title>
        <authorList>
            <consortium name="The Broad Institute Genomics Platform"/>
            <person name="Earl A."/>
            <person name="Ward D."/>
            <person name="Feldgarden M."/>
            <person name="Gevers D."/>
            <person name="Martens E."/>
            <person name="Sakamoto M."/>
            <person name="Benno Y."/>
            <person name="Song Y."/>
            <person name="Liu C."/>
            <person name="Lee J."/>
            <person name="Bolanos M."/>
            <person name="Vaisanen M.L."/>
            <person name="Finegold S.M."/>
            <person name="Walker B."/>
            <person name="Young S."/>
            <person name="Zeng Q."/>
            <person name="Gargeya S."/>
            <person name="Fitzgerald M."/>
            <person name="Haas B."/>
            <person name="Abouelleil A."/>
            <person name="Allen A.W."/>
            <person name="Alvarado L."/>
            <person name="Arachchi H.M."/>
            <person name="Berlin A.M."/>
            <person name="Chapman S.B."/>
            <person name="Gainer-Dewar J."/>
            <person name="Goldberg J."/>
            <person name="Griggs A."/>
            <person name="Gujja S."/>
            <person name="Hansen M."/>
            <person name="Howarth C."/>
            <person name="Imamovic A."/>
            <person name="Ireland A."/>
            <person name="Larimer J."/>
            <person name="McCowan C."/>
            <person name="Murphy C."/>
            <person name="Pearson M."/>
            <person name="Poon T.W."/>
            <person name="Priest M."/>
            <person name="Roberts A."/>
            <person name="Saif S."/>
            <person name="Shea T."/>
            <person name="Sisk P."/>
            <person name="Sykes S."/>
            <person name="Wortman J."/>
            <person name="Nusbaum C."/>
            <person name="Birren B."/>
        </authorList>
    </citation>
    <scope>NUCLEOTIDE SEQUENCE [LARGE SCALE GENOMIC DNA]</scope>
    <source>
        <strain evidence="1 2">DSM 19448</strain>
    </source>
</reference>
<dbReference type="HOGENOM" id="CLU_485443_0_0_10"/>
<evidence type="ECO:0000313" key="1">
    <source>
        <dbReference type="EMBL" id="KKB56935.1"/>
    </source>
</evidence>
<dbReference type="PATRIC" id="fig|927665.4.peg.1622"/>
<proteinExistence type="predicted"/>
<dbReference type="AlphaFoldDB" id="A0A0F5JH75"/>
<dbReference type="Proteomes" id="UP000033047">
    <property type="component" value="Unassembled WGS sequence"/>
</dbReference>
<accession>A0A0F5JH75</accession>
<gene>
    <name evidence="1" type="ORF">HMPREF1535_01587</name>
</gene>
<dbReference type="EMBL" id="AQHV01000010">
    <property type="protein sequence ID" value="KKB56935.1"/>
    <property type="molecule type" value="Genomic_DNA"/>
</dbReference>
<organism evidence="1 2">
    <name type="scientific">Parabacteroides goldsteinii DSM 19448 = WAL 12034</name>
    <dbReference type="NCBI Taxonomy" id="927665"/>
    <lineage>
        <taxon>Bacteria</taxon>
        <taxon>Pseudomonadati</taxon>
        <taxon>Bacteroidota</taxon>
        <taxon>Bacteroidia</taxon>
        <taxon>Bacteroidales</taxon>
        <taxon>Tannerellaceae</taxon>
        <taxon>Parabacteroides</taxon>
    </lineage>
</organism>
<dbReference type="RefSeq" id="WP_052716671.1">
    <property type="nucleotide sequence ID" value="NZ_KQ033912.1"/>
</dbReference>
<name>A0A0F5JH75_9BACT</name>
<sequence>MNKKLFTYQSWLLKITMITFWGVVFCQCKSDNDLPEPDSPEPEGEIPLITKAAFDDYFEWDRLDKFPIYNPNIGRSDNIELPWAKGSTVSLGIPNEWLDPNAYSPTFSERYYSRENNWVLVYSNLTKNTVNKYFALYNTHTGLLRFFVYALSNASGGGVSSSYWGIRVDKSTSLFNFTTEFADDMTKKIASPSYITSPPGTVMGTQFIGKGYQVNNWYGLEVECAYDPSIAVGTLYNFEMMGWAVNKTTITGDGKTDGSITGTVEFMAPTSNFNISLSEMFKQSNSKTNIVADNGGVVRGLGDKIEEGISKNDSFFKGLWNNIKRKAMSGIGDGVKNGLQAIFTSGGSVAAKALTGAVSSILGIGGSKPSVGKVDLRLSSNTKFTFEAEQVLPGWGTVSQLPIPGCSTNPNDMPLYNESLGVWNLNKMPILNIEGISHDFYINTQTFYKGVYNFRYYLDCTQNDLIINSAIRNKVTISSFNVQIAAEDNNPYIFGSSSVGEYGGYEPEPFGWIGNKKYYSKILIGRPSGSSSTVSALYGSVFVKNYPVYEDIRHVSPTEFYHGNFKAVVSFDMKDNATGKVYSFSKWFNVKLGSQTVNYKKIEVKGESDCENYINAIKNSAYPPASGYYTWDEFDIKK</sequence>
<comment type="caution">
    <text evidence="1">The sequence shown here is derived from an EMBL/GenBank/DDBJ whole genome shotgun (WGS) entry which is preliminary data.</text>
</comment>
<evidence type="ECO:0000313" key="2">
    <source>
        <dbReference type="Proteomes" id="UP000033047"/>
    </source>
</evidence>